<dbReference type="SUPFAM" id="SSF52540">
    <property type="entry name" value="P-loop containing nucleoside triphosphate hydrolases"/>
    <property type="match status" value="1"/>
</dbReference>
<dbReference type="PANTHER" id="PTHR48040">
    <property type="entry name" value="PLEIOTROPIC DRUG RESISTANCE PROTEIN 1-LIKE ISOFORM X1"/>
    <property type="match status" value="1"/>
</dbReference>
<reference evidence="2 3" key="1">
    <citation type="submission" date="2019-09" db="EMBL/GenBank/DDBJ databases">
        <title>A chromosome-level genome assembly of the Chinese tupelo Nyssa sinensis.</title>
        <authorList>
            <person name="Yang X."/>
            <person name="Kang M."/>
            <person name="Yang Y."/>
            <person name="Xiong H."/>
            <person name="Wang M."/>
            <person name="Zhang Z."/>
            <person name="Wang Z."/>
            <person name="Wu H."/>
            <person name="Ma T."/>
            <person name="Liu J."/>
            <person name="Xi Z."/>
        </authorList>
    </citation>
    <scope>NUCLEOTIDE SEQUENCE [LARGE SCALE GENOMIC DNA]</scope>
    <source>
        <strain evidence="2">J267</strain>
        <tissue evidence="2">Leaf</tissue>
    </source>
</reference>
<keyword evidence="3" id="KW-1185">Reference proteome</keyword>
<dbReference type="Gene3D" id="3.40.50.300">
    <property type="entry name" value="P-loop containing nucleotide triphosphate hydrolases"/>
    <property type="match status" value="1"/>
</dbReference>
<sequence>MWNTSPNTFTRTARNGANEVDEEALRWAVLQRSPTYVQSRTSFFRNVAGELSVIDVCKLQAQEQKHVLDKLVNAVNEDTELFFNRVRQRFQAVDLEFPKVEVRFQDLRVDAFLHVGSRALPTIPNFIFNMTEAFSRKLRIFPGRRKKLSILNNISGIVRPSRLTLLLGPPSSGKTTLLLALAGKLWTWSADGRENYIQWT</sequence>
<organism evidence="2 3">
    <name type="scientific">Nyssa sinensis</name>
    <dbReference type="NCBI Taxonomy" id="561372"/>
    <lineage>
        <taxon>Eukaryota</taxon>
        <taxon>Viridiplantae</taxon>
        <taxon>Streptophyta</taxon>
        <taxon>Embryophyta</taxon>
        <taxon>Tracheophyta</taxon>
        <taxon>Spermatophyta</taxon>
        <taxon>Magnoliopsida</taxon>
        <taxon>eudicotyledons</taxon>
        <taxon>Gunneridae</taxon>
        <taxon>Pentapetalae</taxon>
        <taxon>asterids</taxon>
        <taxon>Cornales</taxon>
        <taxon>Nyssaceae</taxon>
        <taxon>Nyssa</taxon>
    </lineage>
</organism>
<evidence type="ECO:0000313" key="3">
    <source>
        <dbReference type="Proteomes" id="UP000325577"/>
    </source>
</evidence>
<dbReference type="OrthoDB" id="66620at2759"/>
<dbReference type="InterPro" id="IPR029481">
    <property type="entry name" value="ABC_trans_N"/>
</dbReference>
<gene>
    <name evidence="2" type="ORF">F0562_007233</name>
</gene>
<dbReference type="AlphaFoldDB" id="A0A5J5A4P5"/>
<protein>
    <recommendedName>
        <fullName evidence="1">Pleiotropic ABC efflux transporter N-terminal domain-containing protein</fullName>
    </recommendedName>
</protein>
<proteinExistence type="predicted"/>
<accession>A0A5J5A4P5</accession>
<evidence type="ECO:0000259" key="1">
    <source>
        <dbReference type="Pfam" id="PF14510"/>
    </source>
</evidence>
<dbReference type="InterPro" id="IPR027417">
    <property type="entry name" value="P-loop_NTPase"/>
</dbReference>
<feature type="domain" description="Pleiotropic ABC efflux transporter N-terminal" evidence="1">
    <location>
        <begin position="74"/>
        <end position="126"/>
    </location>
</feature>
<evidence type="ECO:0000313" key="2">
    <source>
        <dbReference type="EMBL" id="KAA8525349.1"/>
    </source>
</evidence>
<dbReference type="EMBL" id="CM018046">
    <property type="protein sequence ID" value="KAA8525349.1"/>
    <property type="molecule type" value="Genomic_DNA"/>
</dbReference>
<dbReference type="PANTHER" id="PTHR48040:SF6">
    <property type="entry name" value="ABC TRANSPORTER DOMAIN-CONTAINING PROTEIN"/>
    <property type="match status" value="1"/>
</dbReference>
<dbReference type="Pfam" id="PF14510">
    <property type="entry name" value="ABC_trans_N"/>
    <property type="match status" value="1"/>
</dbReference>
<dbReference type="Proteomes" id="UP000325577">
    <property type="component" value="Linkage Group LG3"/>
</dbReference>
<name>A0A5J5A4P5_9ASTE</name>